<dbReference type="CDD" id="cd02440">
    <property type="entry name" value="AdoMet_MTases"/>
    <property type="match status" value="1"/>
</dbReference>
<evidence type="ECO:0000313" key="2">
    <source>
        <dbReference type="EMBL" id="SPN99044.1"/>
    </source>
</evidence>
<dbReference type="Pfam" id="PF13489">
    <property type="entry name" value="Methyltransf_23"/>
    <property type="match status" value="1"/>
</dbReference>
<dbReference type="GO" id="GO:0008168">
    <property type="term" value="F:methyltransferase activity"/>
    <property type="evidence" value="ECO:0007669"/>
    <property type="project" value="UniProtKB-KW"/>
</dbReference>
<keyword evidence="2" id="KW-0489">Methyltransferase</keyword>
<gene>
    <name evidence="2" type="ORF">DNG_02083</name>
</gene>
<name>A0AAE8SSY3_9PEZI</name>
<dbReference type="PANTHER" id="PTHR43591">
    <property type="entry name" value="METHYLTRANSFERASE"/>
    <property type="match status" value="1"/>
</dbReference>
<reference evidence="2" key="1">
    <citation type="submission" date="2018-03" db="EMBL/GenBank/DDBJ databases">
        <authorList>
            <person name="Guldener U."/>
        </authorList>
    </citation>
    <scope>NUCLEOTIDE SEQUENCE</scope>
</reference>
<dbReference type="SUPFAM" id="SSF53335">
    <property type="entry name" value="S-adenosyl-L-methionine-dependent methyltransferases"/>
    <property type="match status" value="1"/>
</dbReference>
<evidence type="ECO:0000313" key="3">
    <source>
        <dbReference type="Proteomes" id="UP001187682"/>
    </source>
</evidence>
<dbReference type="PANTHER" id="PTHR43591:SF24">
    <property type="entry name" value="2-METHOXY-6-POLYPRENYL-1,4-BENZOQUINOL METHYLASE, MITOCHONDRIAL"/>
    <property type="match status" value="1"/>
</dbReference>
<organism evidence="2 3">
    <name type="scientific">Cephalotrichum gorgonifer</name>
    <dbReference type="NCBI Taxonomy" id="2041049"/>
    <lineage>
        <taxon>Eukaryota</taxon>
        <taxon>Fungi</taxon>
        <taxon>Dikarya</taxon>
        <taxon>Ascomycota</taxon>
        <taxon>Pezizomycotina</taxon>
        <taxon>Sordariomycetes</taxon>
        <taxon>Hypocreomycetidae</taxon>
        <taxon>Microascales</taxon>
        <taxon>Microascaceae</taxon>
        <taxon>Cephalotrichum</taxon>
    </lineage>
</organism>
<dbReference type="Gene3D" id="3.40.50.150">
    <property type="entry name" value="Vaccinia Virus protein VP39"/>
    <property type="match status" value="1"/>
</dbReference>
<sequence>MRNEVLPTWSPRCEAAERRTPFTGNRKHAGGVARLLLSTPGGARPDSGTSNNHATIETHSLTESIREHVIEGGFRYHAYHAGKYPFPNGEVEQACDAMSHLLTLALCDGKAFFAPVHDLLTEGAEVLDLVADEYPASSFLGLDLSPIQPDYVPPNVQFVVDDIEHENGWDYPENHFDYIHIRHVLGSIKDPRGLIERAFRHLKPGGYLEIQEFHVKAHCDDDSLPDSVPYRLNDFYSHLERGLAVLGSDLHAVLSAPDYLADAGFSPTGHEIFRCPIGSWPRLARLSYCGDLLRTVIHDSLGGLARKPFVCGLGWTSMQVEMLLVEVRRAIADKSIHTYMPLHVMYGRKPPE</sequence>
<evidence type="ECO:0000256" key="1">
    <source>
        <dbReference type="ARBA" id="ARBA00038158"/>
    </source>
</evidence>
<dbReference type="GO" id="GO:0032259">
    <property type="term" value="P:methylation"/>
    <property type="evidence" value="ECO:0007669"/>
    <property type="project" value="UniProtKB-KW"/>
</dbReference>
<dbReference type="InterPro" id="IPR029063">
    <property type="entry name" value="SAM-dependent_MTases_sf"/>
</dbReference>
<comment type="similarity">
    <text evidence="1">Belongs to the methyltransferase superfamily. LaeA methyltransferase family.</text>
</comment>
<protein>
    <submittedName>
        <fullName evidence="2">Related to methyltransferase</fullName>
    </submittedName>
</protein>
<proteinExistence type="inferred from homology"/>
<dbReference type="Proteomes" id="UP001187682">
    <property type="component" value="Unassembled WGS sequence"/>
</dbReference>
<keyword evidence="2" id="KW-0808">Transferase</keyword>
<comment type="caution">
    <text evidence="2">The sequence shown here is derived from an EMBL/GenBank/DDBJ whole genome shotgun (WGS) entry which is preliminary data.</text>
</comment>
<accession>A0AAE8SSY3</accession>
<dbReference type="EMBL" id="ONZQ02000002">
    <property type="protein sequence ID" value="SPN99044.1"/>
    <property type="molecule type" value="Genomic_DNA"/>
</dbReference>
<keyword evidence="3" id="KW-1185">Reference proteome</keyword>
<dbReference type="AlphaFoldDB" id="A0AAE8SSY3"/>